<dbReference type="Proteomes" id="UP000018542">
    <property type="component" value="Chromosome"/>
</dbReference>
<dbReference type="PANTHER" id="PTHR22916:SF3">
    <property type="entry name" value="UDP-GLCNAC:BETAGAL BETA-1,3-N-ACETYLGLUCOSAMINYLTRANSFERASE-LIKE PROTEIN 1"/>
    <property type="match status" value="1"/>
</dbReference>
<accession>V5SAV0</accession>
<dbReference type="RefSeq" id="WP_023785955.1">
    <property type="nucleotide sequence ID" value="NC_022997.1"/>
</dbReference>
<organism evidence="2 3">
    <name type="scientific">Hyphomicrobium nitrativorans NL23</name>
    <dbReference type="NCBI Taxonomy" id="1029756"/>
    <lineage>
        <taxon>Bacteria</taxon>
        <taxon>Pseudomonadati</taxon>
        <taxon>Pseudomonadota</taxon>
        <taxon>Alphaproteobacteria</taxon>
        <taxon>Hyphomicrobiales</taxon>
        <taxon>Hyphomicrobiaceae</taxon>
        <taxon>Hyphomicrobium</taxon>
    </lineage>
</organism>
<dbReference type="InterPro" id="IPR001173">
    <property type="entry name" value="Glyco_trans_2-like"/>
</dbReference>
<proteinExistence type="predicted"/>
<protein>
    <submittedName>
        <fullName evidence="2">Glycosyl transferase</fullName>
    </submittedName>
</protein>
<evidence type="ECO:0000259" key="1">
    <source>
        <dbReference type="Pfam" id="PF00535"/>
    </source>
</evidence>
<name>V5SAV0_9HYPH</name>
<dbReference type="Pfam" id="PF00535">
    <property type="entry name" value="Glycos_transf_2"/>
    <property type="match status" value="1"/>
</dbReference>
<dbReference type="PATRIC" id="fig|1029756.8.peg.560"/>
<keyword evidence="3" id="KW-1185">Reference proteome</keyword>
<keyword evidence="2" id="KW-0808">Transferase</keyword>
<reference evidence="2 3" key="1">
    <citation type="journal article" date="2014" name="Genome Announc.">
        <title>Complete Genome Sequence of Hyphomicrobium nitrativorans Strain NL23, a Denitrifying Bacterium Isolated from Biofilm of a Methanol-Fed Denitrification System Treating Seawater at the Montreal Biodome.</title>
        <authorList>
            <person name="Martineau C."/>
            <person name="Villeneuve C."/>
            <person name="Mauffrey F."/>
            <person name="Villemur R."/>
        </authorList>
    </citation>
    <scope>NUCLEOTIDE SEQUENCE [LARGE SCALE GENOMIC DNA]</scope>
    <source>
        <strain evidence="2">NL23</strain>
    </source>
</reference>
<dbReference type="CDD" id="cd00761">
    <property type="entry name" value="Glyco_tranf_GTA_type"/>
    <property type="match status" value="1"/>
</dbReference>
<dbReference type="AlphaFoldDB" id="V5SAV0"/>
<dbReference type="HOGENOM" id="CLU_662013_0_0_5"/>
<sequence length="414" mass="46745">MSGIKLSFCIPTYNRAPFLENALSYFETRYRFDFPYEIVISDNASADNTAEVVEAFRARGLPIRYYRRSSNGGSLANSASAFHHALGTYALSHADDDTLVPEGIVEAVRFLDANPDVVACHAPWTLYNEVAGKDVSQFYSVDANRKFERGSFAEVFQFMYERHIFPEIGIYRASVLKSAWVPREFCFWAFSYLAHFLEEGAVAFLKRPFYRSVTVSKVAARQQAGNDQVMTDWDKYRGGLEYFLYLGLKRGRIPDTREARADYEQKCRAFTLNRMAVAVRFWAARKDYIKAYELYTRMAIGGLGEHPEVAKLRQTLPLMAGIQTLAWHAASPAGIKRLMLSGVADRAALEEMLRQLGLPGEIEVVEEPSVHSPEDAESTAVFVPNASSYDRFVSLGYKPNLIFTDRDLVGNVVI</sequence>
<dbReference type="EMBL" id="CP006912">
    <property type="protein sequence ID" value="AHB47557.1"/>
    <property type="molecule type" value="Genomic_DNA"/>
</dbReference>
<dbReference type="InterPro" id="IPR029044">
    <property type="entry name" value="Nucleotide-diphossugar_trans"/>
</dbReference>
<feature type="domain" description="Glycosyltransferase 2-like" evidence="1">
    <location>
        <begin position="7"/>
        <end position="161"/>
    </location>
</feature>
<evidence type="ECO:0000313" key="2">
    <source>
        <dbReference type="EMBL" id="AHB47557.1"/>
    </source>
</evidence>
<dbReference type="SUPFAM" id="SSF53448">
    <property type="entry name" value="Nucleotide-diphospho-sugar transferases"/>
    <property type="match status" value="1"/>
</dbReference>
<dbReference type="STRING" id="1029756.W911_02645"/>
<evidence type="ECO:0000313" key="3">
    <source>
        <dbReference type="Proteomes" id="UP000018542"/>
    </source>
</evidence>
<gene>
    <name evidence="2" type="ORF">W911_02645</name>
</gene>
<dbReference type="Gene3D" id="3.90.550.10">
    <property type="entry name" value="Spore Coat Polysaccharide Biosynthesis Protein SpsA, Chain A"/>
    <property type="match status" value="1"/>
</dbReference>
<dbReference type="PANTHER" id="PTHR22916">
    <property type="entry name" value="GLYCOSYLTRANSFERASE"/>
    <property type="match status" value="1"/>
</dbReference>
<dbReference type="OrthoDB" id="396512at2"/>
<dbReference type="KEGG" id="hni:W911_02645"/>
<dbReference type="GO" id="GO:0016758">
    <property type="term" value="F:hexosyltransferase activity"/>
    <property type="evidence" value="ECO:0007669"/>
    <property type="project" value="UniProtKB-ARBA"/>
</dbReference>